<dbReference type="SUPFAM" id="SSF53756">
    <property type="entry name" value="UDP-Glycosyltransferase/glycogen phosphorylase"/>
    <property type="match status" value="1"/>
</dbReference>
<protein>
    <submittedName>
        <fullName evidence="2">Glycosyltransferase</fullName>
    </submittedName>
</protein>
<accession>A0A859R1A4</accession>
<reference evidence="2 3" key="1">
    <citation type="submission" date="2019-06" db="EMBL/GenBank/DDBJ databases">
        <title>Complete genome sequence of Ensifer mexicanus ITTG R7 isolated from nodules of Acacia angustissima (Mill.) Kuntze.</title>
        <authorList>
            <person name="Rincon-Rosales R."/>
            <person name="Rogel M.A."/>
            <person name="Guerrero G."/>
            <person name="Rincon-Molina C.I."/>
            <person name="Lopez-Lopez A."/>
            <person name="Martinez-Romero E."/>
        </authorList>
    </citation>
    <scope>NUCLEOTIDE SEQUENCE [LARGE SCALE GENOMIC DNA]</scope>
    <source>
        <strain evidence="2 3">ITTG R7</strain>
        <plasmid evidence="3">pemeittgr7c</plasmid>
    </source>
</reference>
<keyword evidence="3" id="KW-1185">Reference proteome</keyword>
<name>A0A859R1A4_9HYPH</name>
<dbReference type="KEGG" id="emx:FKV68_32500"/>
<evidence type="ECO:0000313" key="3">
    <source>
        <dbReference type="Proteomes" id="UP000510721"/>
    </source>
</evidence>
<organism evidence="2 3">
    <name type="scientific">Sinorhizobium mexicanum</name>
    <dbReference type="NCBI Taxonomy" id="375549"/>
    <lineage>
        <taxon>Bacteria</taxon>
        <taxon>Pseudomonadati</taxon>
        <taxon>Pseudomonadota</taxon>
        <taxon>Alphaproteobacteria</taxon>
        <taxon>Hyphomicrobiales</taxon>
        <taxon>Rhizobiaceae</taxon>
        <taxon>Sinorhizobium/Ensifer group</taxon>
        <taxon>Sinorhizobium</taxon>
    </lineage>
</organism>
<evidence type="ECO:0000259" key="1">
    <source>
        <dbReference type="Pfam" id="PF13579"/>
    </source>
</evidence>
<dbReference type="Gene3D" id="3.40.50.2000">
    <property type="entry name" value="Glycogen Phosphorylase B"/>
    <property type="match status" value="2"/>
</dbReference>
<evidence type="ECO:0000313" key="2">
    <source>
        <dbReference type="EMBL" id="QLL66306.1"/>
    </source>
</evidence>
<keyword evidence="2" id="KW-0614">Plasmid</keyword>
<dbReference type="AlphaFoldDB" id="A0A859R1A4"/>
<sequence length="362" mass="39040">MIMHVITNFTASAGAETMLARLLKISCDERIIVASLRGISERNRGLANNPRVVYAPLGAASSAGLPGALVKLAKLIRKEEPDVILCWMYHAMIAGTIAAGIARTRAPVFWNIRQSLDDPACLSRSSRIAIAAGRLLSARASGVIYNSSRARDLHEAYGYRNRHVAVIPNGFELPPLVSGEATSARRIGIAGRFHPQKDHATFFRAAARVLETHPQATFAAAGFGLSRDNPEVMRIMTEAGLPPQSVDLRGEVSDMAGFYRGIDLLVLSSRTEGFPNVIAEAMSYSKPIVTTNVGDAAVVAGNAGIAVPARNPEALAEAMCAILDLSPNEYARYARNARERIESEYTLAAIERKYSSFLGAYK</sequence>
<proteinExistence type="predicted"/>
<dbReference type="Pfam" id="PF13579">
    <property type="entry name" value="Glyco_trans_4_4"/>
    <property type="match status" value="1"/>
</dbReference>
<dbReference type="InterPro" id="IPR028098">
    <property type="entry name" value="Glyco_trans_4-like_N"/>
</dbReference>
<dbReference type="Pfam" id="PF13692">
    <property type="entry name" value="Glyco_trans_1_4"/>
    <property type="match status" value="1"/>
</dbReference>
<gene>
    <name evidence="2" type="ORF">FKV68_32500</name>
</gene>
<dbReference type="GO" id="GO:0016757">
    <property type="term" value="F:glycosyltransferase activity"/>
    <property type="evidence" value="ECO:0007669"/>
    <property type="project" value="UniProtKB-ARBA"/>
</dbReference>
<geneLocation type="plasmid" evidence="3">
    <name>pemeittgr7c</name>
</geneLocation>
<dbReference type="PANTHER" id="PTHR12526">
    <property type="entry name" value="GLYCOSYLTRANSFERASE"/>
    <property type="match status" value="1"/>
</dbReference>
<feature type="domain" description="Glycosyltransferase subfamily 4-like N-terminal" evidence="1">
    <location>
        <begin position="48"/>
        <end position="170"/>
    </location>
</feature>
<keyword evidence="2" id="KW-0808">Transferase</keyword>
<dbReference type="EMBL" id="CP041241">
    <property type="protein sequence ID" value="QLL66306.1"/>
    <property type="molecule type" value="Genomic_DNA"/>
</dbReference>
<dbReference type="Proteomes" id="UP000510721">
    <property type="component" value="Plasmid pEmeITTGR7c"/>
</dbReference>
<dbReference type="RefSeq" id="WP_180943989.1">
    <property type="nucleotide sequence ID" value="NZ_CP041241.1"/>
</dbReference>